<proteinExistence type="predicted"/>
<dbReference type="AlphaFoldDB" id="A0A5A7VLE6"/>
<sequence>MNTLDENEVDTGEVQVGLCDNMIGTTSAIWESYDSYASKDDTFTRELVEINDESFDIPRQRDAPTKDCKGKAKVHYSSFSRKLKTKRSVWSE</sequence>
<organism evidence="1 2">
    <name type="scientific">Cucumis melo var. makuwa</name>
    <name type="common">Oriental melon</name>
    <dbReference type="NCBI Taxonomy" id="1194695"/>
    <lineage>
        <taxon>Eukaryota</taxon>
        <taxon>Viridiplantae</taxon>
        <taxon>Streptophyta</taxon>
        <taxon>Embryophyta</taxon>
        <taxon>Tracheophyta</taxon>
        <taxon>Spermatophyta</taxon>
        <taxon>Magnoliopsida</taxon>
        <taxon>eudicotyledons</taxon>
        <taxon>Gunneridae</taxon>
        <taxon>Pentapetalae</taxon>
        <taxon>rosids</taxon>
        <taxon>fabids</taxon>
        <taxon>Cucurbitales</taxon>
        <taxon>Cucurbitaceae</taxon>
        <taxon>Benincaseae</taxon>
        <taxon>Cucumis</taxon>
    </lineage>
</organism>
<name>A0A5A7VLE6_CUCMM</name>
<evidence type="ECO:0000313" key="1">
    <source>
        <dbReference type="EMBL" id="KAA0066565.1"/>
    </source>
</evidence>
<accession>A0A5A7VLE6</accession>
<protein>
    <submittedName>
        <fullName evidence="1">Protein phosphatase 2C and cyclic nucleotide-binding/kinase domain-containing protein</fullName>
    </submittedName>
</protein>
<dbReference type="OrthoDB" id="1247720at2759"/>
<dbReference type="Proteomes" id="UP000321393">
    <property type="component" value="Unassembled WGS sequence"/>
</dbReference>
<reference evidence="1 2" key="1">
    <citation type="submission" date="2019-08" db="EMBL/GenBank/DDBJ databases">
        <title>Draft genome sequences of two oriental melons (Cucumis melo L. var makuwa).</title>
        <authorList>
            <person name="Kwon S.-Y."/>
        </authorList>
    </citation>
    <scope>NUCLEOTIDE SEQUENCE [LARGE SCALE GENOMIC DNA]</scope>
    <source>
        <strain evidence="2">cv. SW 3</strain>
        <tissue evidence="1">Leaf</tissue>
    </source>
</reference>
<dbReference type="EMBL" id="SSTE01000887">
    <property type="protein sequence ID" value="KAA0066565.1"/>
    <property type="molecule type" value="Genomic_DNA"/>
</dbReference>
<evidence type="ECO:0000313" key="2">
    <source>
        <dbReference type="Proteomes" id="UP000321393"/>
    </source>
</evidence>
<comment type="caution">
    <text evidence="1">The sequence shown here is derived from an EMBL/GenBank/DDBJ whole genome shotgun (WGS) entry which is preliminary data.</text>
</comment>
<gene>
    <name evidence="1" type="ORF">E6C27_scaffold25G001360</name>
</gene>